<gene>
    <name evidence="9" type="ORF">OIU74_000697</name>
</gene>
<comment type="similarity">
    <text evidence="2">Belongs to the VPS54 family.</text>
</comment>
<evidence type="ECO:0000256" key="5">
    <source>
        <dbReference type="ARBA" id="ARBA00023034"/>
    </source>
</evidence>
<dbReference type="GO" id="GO:0000938">
    <property type="term" value="C:GARP complex"/>
    <property type="evidence" value="ECO:0007669"/>
    <property type="project" value="InterPro"/>
</dbReference>
<reference evidence="9" key="2">
    <citation type="journal article" date="2023" name="Int. J. Mol. Sci.">
        <title>De Novo Assembly and Annotation of 11 Diverse Shrub Willow (Salix) Genomes Reveals Novel Gene Organization in Sex-Linked Regions.</title>
        <authorList>
            <person name="Hyden B."/>
            <person name="Feng K."/>
            <person name="Yates T.B."/>
            <person name="Jawdy S."/>
            <person name="Cereghino C."/>
            <person name="Smart L.B."/>
            <person name="Muchero W."/>
        </authorList>
    </citation>
    <scope>NUCLEOTIDE SEQUENCE</scope>
    <source>
        <tissue evidence="9">Shoot tip</tissue>
    </source>
</reference>
<dbReference type="PANTHER" id="PTHR12965:SF0">
    <property type="entry name" value="VACUOLAR PROTEIN SORTING-ASSOCIATED PROTEIN 54"/>
    <property type="match status" value="1"/>
</dbReference>
<keyword evidence="5" id="KW-0333">Golgi apparatus</keyword>
<keyword evidence="4" id="KW-0653">Protein transport</keyword>
<evidence type="ECO:0000313" key="9">
    <source>
        <dbReference type="EMBL" id="KAJ6776562.1"/>
    </source>
</evidence>
<evidence type="ECO:0000313" key="10">
    <source>
        <dbReference type="Proteomes" id="UP001151752"/>
    </source>
</evidence>
<keyword evidence="6" id="KW-0175">Coiled coil</keyword>
<comment type="subcellular location">
    <subcellularLocation>
        <location evidence="1">Golgi apparatus</location>
        <location evidence="1">trans-Golgi network</location>
    </subcellularLocation>
</comment>
<comment type="caution">
    <text evidence="9">The sequence shown here is derived from an EMBL/GenBank/DDBJ whole genome shotgun (WGS) entry which is preliminary data.</text>
</comment>
<feature type="domain" description="Vacuolar protein sorting-associated protein 54 C-terminal" evidence="8">
    <location>
        <begin position="35"/>
        <end position="80"/>
    </location>
</feature>
<reference evidence="9" key="1">
    <citation type="submission" date="2022-11" db="EMBL/GenBank/DDBJ databases">
        <authorList>
            <person name="Hyden B.L."/>
            <person name="Feng K."/>
            <person name="Yates T."/>
            <person name="Jawdy S."/>
            <person name="Smart L.B."/>
            <person name="Muchero W."/>
        </authorList>
    </citation>
    <scope>NUCLEOTIDE SEQUENCE</scope>
    <source>
        <tissue evidence="9">Shoot tip</tissue>
    </source>
</reference>
<organism evidence="9 10">
    <name type="scientific">Salix koriyanagi</name>
    <dbReference type="NCBI Taxonomy" id="2511006"/>
    <lineage>
        <taxon>Eukaryota</taxon>
        <taxon>Viridiplantae</taxon>
        <taxon>Streptophyta</taxon>
        <taxon>Embryophyta</taxon>
        <taxon>Tracheophyta</taxon>
        <taxon>Spermatophyta</taxon>
        <taxon>Magnoliopsida</taxon>
        <taxon>eudicotyledons</taxon>
        <taxon>Gunneridae</taxon>
        <taxon>Pentapetalae</taxon>
        <taxon>rosids</taxon>
        <taxon>fabids</taxon>
        <taxon>Malpighiales</taxon>
        <taxon>Salicaceae</taxon>
        <taxon>Saliceae</taxon>
        <taxon>Salix</taxon>
    </lineage>
</organism>
<dbReference type="InterPro" id="IPR012501">
    <property type="entry name" value="Vps54_C"/>
</dbReference>
<dbReference type="EMBL" id="JAPFFM010000001">
    <property type="protein sequence ID" value="KAJ6776562.1"/>
    <property type="molecule type" value="Genomic_DNA"/>
</dbReference>
<feature type="region of interest" description="Disordered" evidence="7">
    <location>
        <begin position="1"/>
        <end position="22"/>
    </location>
</feature>
<name>A0A9Q1AMK2_9ROSI</name>
<evidence type="ECO:0000256" key="4">
    <source>
        <dbReference type="ARBA" id="ARBA00022927"/>
    </source>
</evidence>
<evidence type="ECO:0000256" key="3">
    <source>
        <dbReference type="ARBA" id="ARBA00022448"/>
    </source>
</evidence>
<evidence type="ECO:0000256" key="7">
    <source>
        <dbReference type="SAM" id="MobiDB-lite"/>
    </source>
</evidence>
<dbReference type="GO" id="GO:0042147">
    <property type="term" value="P:retrograde transport, endosome to Golgi"/>
    <property type="evidence" value="ECO:0007669"/>
    <property type="project" value="InterPro"/>
</dbReference>
<evidence type="ECO:0000259" key="8">
    <source>
        <dbReference type="Pfam" id="PF07928"/>
    </source>
</evidence>
<evidence type="ECO:0000256" key="1">
    <source>
        <dbReference type="ARBA" id="ARBA00004601"/>
    </source>
</evidence>
<protein>
    <submittedName>
        <fullName evidence="9">VACUOLAR PROTEIN SORTING 54</fullName>
    </submittedName>
</protein>
<dbReference type="AlphaFoldDB" id="A0A9Q1AMK2"/>
<keyword evidence="10" id="KW-1185">Reference proteome</keyword>
<dbReference type="Pfam" id="PF07928">
    <property type="entry name" value="Vps54"/>
    <property type="match status" value="1"/>
</dbReference>
<evidence type="ECO:0000256" key="2">
    <source>
        <dbReference type="ARBA" id="ARBA00009150"/>
    </source>
</evidence>
<dbReference type="PANTHER" id="PTHR12965">
    <property type="entry name" value="VACUOLAR PROTEIN SORTING 54"/>
    <property type="match status" value="1"/>
</dbReference>
<dbReference type="GO" id="GO:0019905">
    <property type="term" value="F:syntaxin binding"/>
    <property type="evidence" value="ECO:0007669"/>
    <property type="project" value="TreeGrafter"/>
</dbReference>
<sequence length="282" mass="32083">MTTTSSAQHNSHKVKERGKSTTQTLSCGGVGYHMMLSEYIDMNNLLPTLSSEVVHRVVEILKFFNTRTCQLILGAGAMQLQVSSSQHLLSWADDGGRDLLELLLQACLFLGFLLVDFKVHQEEILTKVVQIMRERVLSHLRKLPPVVERWNIPVDTDSQPSLIAKEIVKMSFHCIQLFGENLQHVNNPQSDSCYIDEVNYLQRILSRTLHEADIQAIFRQVVIDLHKETSEAFSKFEISSPQAKGRLHRDITLILECIRSLPSGSSSKFYTLNRGQLDEFFL</sequence>
<dbReference type="GO" id="GO:0006896">
    <property type="term" value="P:Golgi to vacuole transport"/>
    <property type="evidence" value="ECO:0007669"/>
    <property type="project" value="TreeGrafter"/>
</dbReference>
<dbReference type="GO" id="GO:0005829">
    <property type="term" value="C:cytosol"/>
    <property type="evidence" value="ECO:0007669"/>
    <property type="project" value="GOC"/>
</dbReference>
<dbReference type="GO" id="GO:0015031">
    <property type="term" value="P:protein transport"/>
    <property type="evidence" value="ECO:0007669"/>
    <property type="project" value="UniProtKB-KW"/>
</dbReference>
<keyword evidence="3" id="KW-0813">Transport</keyword>
<dbReference type="Proteomes" id="UP001151752">
    <property type="component" value="Chromosome 16"/>
</dbReference>
<evidence type="ECO:0000256" key="6">
    <source>
        <dbReference type="ARBA" id="ARBA00023054"/>
    </source>
</evidence>
<dbReference type="InterPro" id="IPR039745">
    <property type="entry name" value="Vps54"/>
</dbReference>
<accession>A0A9Q1AMK2</accession>
<proteinExistence type="inferred from homology"/>